<evidence type="ECO:0000259" key="4">
    <source>
        <dbReference type="Pfam" id="PF17921"/>
    </source>
</evidence>
<dbReference type="EMBL" id="JAHLQT010033419">
    <property type="protein sequence ID" value="KAG7159333.1"/>
    <property type="molecule type" value="Genomic_DNA"/>
</dbReference>
<feature type="domain" description="Integrase zinc-binding" evidence="4">
    <location>
        <begin position="82"/>
        <end position="140"/>
    </location>
</feature>
<comment type="caution">
    <text evidence="5">The sequence shown here is derived from an EMBL/GenBank/DDBJ whole genome shotgun (WGS) entry which is preliminary data.</text>
</comment>
<dbReference type="Gene3D" id="3.40.1490.10">
    <property type="entry name" value="Bit1"/>
    <property type="match status" value="1"/>
</dbReference>
<dbReference type="Pfam" id="PF01981">
    <property type="entry name" value="PTH2"/>
    <property type="match status" value="1"/>
</dbReference>
<name>A0A8J5JN40_HOMAM</name>
<sequence length="448" mass="51183">MITTLTMEAEDIETEDAKFLNFSKYMFGIKIYLRTGKYPKNYNAIQKKSVRHSVRNNSFTLKDSQLFHKKGERYLKVVTSLEERNTIISLHHLADAPIAGVHCSINSTVLRISQKYWWNGVKQDVKSYVSRCNVCRQNDKNGTRKTRKVEREREPPGLQICEQNSNSEEMSFTQRDMNNQSPIIFDESSTAESHHTDDETESWESYINRRRESCIQDICSLVPHIEKVAVNALEADLFSLRFYLKNFIRRNCKRVLIQKRKKSSAYSQENVRKKRRVGQDSRLSEDNSIIPVVDLVEVDDDSPLNLPDPDNQALENQAQDCLTNTTTGVSKEPCVINTTSDVSKEPVINTTSGVTYAVLGLYKEVIGNGKDYVNITQEWEKDGEKKLFYYGTDSEEVSNVRQKCVAMGLPTCLIRNSAQTSTVAAVFIDDSLSHSILENMELIDAQKL</sequence>
<keyword evidence="6" id="KW-1185">Reference proteome</keyword>
<protein>
    <recommendedName>
        <fullName evidence="1">peptidyl-tRNA hydrolase</fullName>
        <ecNumber evidence="1">3.1.1.29</ecNumber>
    </recommendedName>
</protein>
<evidence type="ECO:0000256" key="2">
    <source>
        <dbReference type="ARBA" id="ARBA00022801"/>
    </source>
</evidence>
<proteinExistence type="predicted"/>
<dbReference type="AlphaFoldDB" id="A0A8J5JN40"/>
<dbReference type="InterPro" id="IPR041588">
    <property type="entry name" value="Integrase_H2C2"/>
</dbReference>
<evidence type="ECO:0000313" key="5">
    <source>
        <dbReference type="EMBL" id="KAG7159333.1"/>
    </source>
</evidence>
<accession>A0A8J5JN40</accession>
<comment type="catalytic activity">
    <reaction evidence="3">
        <text>an N-acyl-L-alpha-aminoacyl-tRNA + H2O = an N-acyl-L-amino acid + a tRNA + H(+)</text>
        <dbReference type="Rhea" id="RHEA:54448"/>
        <dbReference type="Rhea" id="RHEA-COMP:10123"/>
        <dbReference type="Rhea" id="RHEA-COMP:13883"/>
        <dbReference type="ChEBI" id="CHEBI:15377"/>
        <dbReference type="ChEBI" id="CHEBI:15378"/>
        <dbReference type="ChEBI" id="CHEBI:59874"/>
        <dbReference type="ChEBI" id="CHEBI:78442"/>
        <dbReference type="ChEBI" id="CHEBI:138191"/>
        <dbReference type="EC" id="3.1.1.29"/>
    </reaction>
</comment>
<dbReference type="InterPro" id="IPR002833">
    <property type="entry name" value="PTH2"/>
</dbReference>
<dbReference type="InterPro" id="IPR023476">
    <property type="entry name" value="Pep_tRNA_hydro_II_dom_sf"/>
</dbReference>
<evidence type="ECO:0000256" key="3">
    <source>
        <dbReference type="ARBA" id="ARBA00048707"/>
    </source>
</evidence>
<evidence type="ECO:0000256" key="1">
    <source>
        <dbReference type="ARBA" id="ARBA00013260"/>
    </source>
</evidence>
<evidence type="ECO:0000313" key="6">
    <source>
        <dbReference type="Proteomes" id="UP000747542"/>
    </source>
</evidence>
<dbReference type="Gene3D" id="1.10.340.70">
    <property type="match status" value="1"/>
</dbReference>
<organism evidence="5 6">
    <name type="scientific">Homarus americanus</name>
    <name type="common">American lobster</name>
    <dbReference type="NCBI Taxonomy" id="6706"/>
    <lineage>
        <taxon>Eukaryota</taxon>
        <taxon>Metazoa</taxon>
        <taxon>Ecdysozoa</taxon>
        <taxon>Arthropoda</taxon>
        <taxon>Crustacea</taxon>
        <taxon>Multicrustacea</taxon>
        <taxon>Malacostraca</taxon>
        <taxon>Eumalacostraca</taxon>
        <taxon>Eucarida</taxon>
        <taxon>Decapoda</taxon>
        <taxon>Pleocyemata</taxon>
        <taxon>Astacidea</taxon>
        <taxon>Nephropoidea</taxon>
        <taxon>Nephropidae</taxon>
        <taxon>Homarus</taxon>
    </lineage>
</organism>
<dbReference type="Proteomes" id="UP000747542">
    <property type="component" value="Unassembled WGS sequence"/>
</dbReference>
<dbReference type="Pfam" id="PF17921">
    <property type="entry name" value="Integrase_H2C2"/>
    <property type="match status" value="1"/>
</dbReference>
<keyword evidence="2" id="KW-0378">Hydrolase</keyword>
<dbReference type="EC" id="3.1.1.29" evidence="1"/>
<dbReference type="GO" id="GO:0004045">
    <property type="term" value="F:peptidyl-tRNA hydrolase activity"/>
    <property type="evidence" value="ECO:0007669"/>
    <property type="project" value="UniProtKB-EC"/>
</dbReference>
<gene>
    <name evidence="5" type="primary">Spt10-L</name>
    <name evidence="5" type="ORF">Hamer_G021073</name>
</gene>
<reference evidence="5" key="1">
    <citation type="journal article" date="2021" name="Sci. Adv.">
        <title>The American lobster genome reveals insights on longevity, neural, and immune adaptations.</title>
        <authorList>
            <person name="Polinski J.M."/>
            <person name="Zimin A.V."/>
            <person name="Clark K.F."/>
            <person name="Kohn A.B."/>
            <person name="Sadowski N."/>
            <person name="Timp W."/>
            <person name="Ptitsyn A."/>
            <person name="Khanna P."/>
            <person name="Romanova D.Y."/>
            <person name="Williams P."/>
            <person name="Greenwood S.J."/>
            <person name="Moroz L.L."/>
            <person name="Walt D.R."/>
            <person name="Bodnar A.G."/>
        </authorList>
    </citation>
    <scope>NUCLEOTIDE SEQUENCE</scope>
    <source>
        <strain evidence="5">GMGI-L3</strain>
    </source>
</reference>